<reference evidence="3 4" key="1">
    <citation type="submission" date="2018-12" db="EMBL/GenBank/DDBJ databases">
        <title>Draft genome sequence of Xylaria grammica IHI A82.</title>
        <authorList>
            <person name="Buettner E."/>
            <person name="Kellner H."/>
        </authorList>
    </citation>
    <scope>NUCLEOTIDE SEQUENCE [LARGE SCALE GENOMIC DNA]</scope>
    <source>
        <strain evidence="3 4">IHI A82</strain>
    </source>
</reference>
<keyword evidence="4" id="KW-1185">Reference proteome</keyword>
<feature type="region of interest" description="Disordered" evidence="1">
    <location>
        <begin position="240"/>
        <end position="261"/>
    </location>
</feature>
<gene>
    <name evidence="3" type="ORF">EKO27_g209</name>
</gene>
<dbReference type="Pfam" id="PF01585">
    <property type="entry name" value="G-patch"/>
    <property type="match status" value="1"/>
</dbReference>
<feature type="compositionally biased region" description="Polar residues" evidence="1">
    <location>
        <begin position="244"/>
        <end position="255"/>
    </location>
</feature>
<dbReference type="EMBL" id="RYZI01000002">
    <property type="protein sequence ID" value="RWA14930.1"/>
    <property type="molecule type" value="Genomic_DNA"/>
</dbReference>
<dbReference type="InterPro" id="IPR000467">
    <property type="entry name" value="G_patch_dom"/>
</dbReference>
<protein>
    <recommendedName>
        <fullName evidence="2">G-patch domain-containing protein</fullName>
    </recommendedName>
</protein>
<evidence type="ECO:0000313" key="4">
    <source>
        <dbReference type="Proteomes" id="UP000286045"/>
    </source>
</evidence>
<feature type="domain" description="G-patch" evidence="2">
    <location>
        <begin position="192"/>
        <end position="245"/>
    </location>
</feature>
<dbReference type="SMART" id="SM00443">
    <property type="entry name" value="G_patch"/>
    <property type="match status" value="1"/>
</dbReference>
<dbReference type="GO" id="GO:0003676">
    <property type="term" value="F:nucleic acid binding"/>
    <property type="evidence" value="ECO:0007669"/>
    <property type="project" value="InterPro"/>
</dbReference>
<name>A0A439DKK2_9PEZI</name>
<evidence type="ECO:0000259" key="2">
    <source>
        <dbReference type="PROSITE" id="PS50174"/>
    </source>
</evidence>
<dbReference type="AlphaFoldDB" id="A0A439DKK2"/>
<organism evidence="3 4">
    <name type="scientific">Xylaria grammica</name>
    <dbReference type="NCBI Taxonomy" id="363999"/>
    <lineage>
        <taxon>Eukaryota</taxon>
        <taxon>Fungi</taxon>
        <taxon>Dikarya</taxon>
        <taxon>Ascomycota</taxon>
        <taxon>Pezizomycotina</taxon>
        <taxon>Sordariomycetes</taxon>
        <taxon>Xylariomycetidae</taxon>
        <taxon>Xylariales</taxon>
        <taxon>Xylariaceae</taxon>
        <taxon>Xylaria</taxon>
    </lineage>
</organism>
<dbReference type="PROSITE" id="PS50174">
    <property type="entry name" value="G_PATCH"/>
    <property type="match status" value="1"/>
</dbReference>
<evidence type="ECO:0000313" key="3">
    <source>
        <dbReference type="EMBL" id="RWA14930.1"/>
    </source>
</evidence>
<sequence>MPSSSRTADLEFRSEVINKLLDSVDCARNLKNSFRQFLLNITADANHTHLAYHLFCTVTLYISQRITLDEEQMSVLCRIIGQLRQEWSDSNAPSEHSTTSSYNEDIVVRPKKTVLPGSPNLPCTEVQGAIAFAAEDAANNDIGYILETLEHASIARSGTPDNFVREAKKHVPAAFNFQRAANMDSTADLESQYPFGYRLMAKQGWSGHSGLGPNGTGIRGPIDADTTACVFRIQDSPRGLGYTPKTNSNAPLDGTSTEKTEKQINEFTSARAAWPHYVADPRTGDKTARTVYRHDSSTTNIVQPTRLVQGAPIHTQAVSSTTTNNNTKTIIRDKYVTNGNWKDTSNYASTPHVQKDVSREIWGKTVKPPFVEAGDFVPCDGSSAEEGW</sequence>
<proteinExistence type="predicted"/>
<accession>A0A439DKK2</accession>
<comment type="caution">
    <text evidence="3">The sequence shown here is derived from an EMBL/GenBank/DDBJ whole genome shotgun (WGS) entry which is preliminary data.</text>
</comment>
<evidence type="ECO:0000256" key="1">
    <source>
        <dbReference type="SAM" id="MobiDB-lite"/>
    </source>
</evidence>
<dbReference type="Proteomes" id="UP000286045">
    <property type="component" value="Unassembled WGS sequence"/>
</dbReference>